<organism evidence="7">
    <name type="scientific">viral metagenome</name>
    <dbReference type="NCBI Taxonomy" id="1070528"/>
    <lineage>
        <taxon>unclassified sequences</taxon>
        <taxon>metagenomes</taxon>
        <taxon>organismal metagenomes</taxon>
    </lineage>
</organism>
<dbReference type="SMART" id="SM00209">
    <property type="entry name" value="TSP1"/>
    <property type="match status" value="5"/>
</dbReference>
<feature type="domain" description="Spondin-like TSP1" evidence="6">
    <location>
        <begin position="149"/>
        <end position="201"/>
    </location>
</feature>
<dbReference type="Gene3D" id="2.20.100.10">
    <property type="entry name" value="Thrombospondin type-1 (TSP1) repeat"/>
    <property type="match status" value="5"/>
</dbReference>
<evidence type="ECO:0000256" key="3">
    <source>
        <dbReference type="ARBA" id="ARBA00023157"/>
    </source>
</evidence>
<evidence type="ECO:0000256" key="5">
    <source>
        <dbReference type="SAM" id="MobiDB-lite"/>
    </source>
</evidence>
<name>A0A6C0CRF0_9ZZZZ</name>
<dbReference type="InterPro" id="IPR052065">
    <property type="entry name" value="Compl_asym_regulator"/>
</dbReference>
<dbReference type="PANTHER" id="PTHR22906:SF53">
    <property type="entry name" value="HEMICENTIN-1"/>
    <property type="match status" value="1"/>
</dbReference>
<feature type="region of interest" description="Disordered" evidence="5">
    <location>
        <begin position="1"/>
        <end position="35"/>
    </location>
</feature>
<evidence type="ECO:0000259" key="6">
    <source>
        <dbReference type="Pfam" id="PF19028"/>
    </source>
</evidence>
<dbReference type="Pfam" id="PF19028">
    <property type="entry name" value="TSP1_spondin"/>
    <property type="match status" value="1"/>
</dbReference>
<accession>A0A6C0CRF0</accession>
<protein>
    <recommendedName>
        <fullName evidence="6">Spondin-like TSP1 domain-containing protein</fullName>
    </recommendedName>
</protein>
<dbReference type="PROSITE" id="PS50092">
    <property type="entry name" value="TSP1"/>
    <property type="match status" value="5"/>
</dbReference>
<keyword evidence="2" id="KW-0677">Repeat</keyword>
<proteinExistence type="predicted"/>
<dbReference type="InterPro" id="IPR044004">
    <property type="entry name" value="TSP1_spondin_dom"/>
</dbReference>
<evidence type="ECO:0000256" key="4">
    <source>
        <dbReference type="ARBA" id="ARBA00023180"/>
    </source>
</evidence>
<feature type="compositionally biased region" description="Low complexity" evidence="5">
    <location>
        <begin position="1"/>
        <end position="31"/>
    </location>
</feature>
<evidence type="ECO:0000313" key="7">
    <source>
        <dbReference type="EMBL" id="QHT06863.1"/>
    </source>
</evidence>
<dbReference type="InterPro" id="IPR000884">
    <property type="entry name" value="TSP1_rpt"/>
</dbReference>
<dbReference type="PANTHER" id="PTHR22906">
    <property type="entry name" value="PROPERDIN"/>
    <property type="match status" value="1"/>
</dbReference>
<sequence>MGSAYSTPVPSAPASTASSSPDSSAPSTPTPQNCQLSPWADSTACSVDCGGGTKTQLKSILVSESNGGTCPPLTSLRQQIACNTQPCPVNCSWGTWTDLTPCSQTCGGGTKTQIKPITVLDANGGTQCPLLTKRMQTVTCNTDPCPVDCQVGQWTDTTPCSKQCGGGVMTQERQILKSASGGGVPCPANLKQQVPCNVDPCPVNCRMGPWTDSTTCSVACGGGIKTQTMAVLTDAYGGGTPCVPLSERTKSVPCNTDPCPVNCSWSQTWTDFTPCSEPCGGGSKTQIQPITFPSAFGGTPCPIISSRMKMVPCNMDPCPIDNSVTSVSQSVDALKRRLDNTTPVVLNSDTLVALSFAMNDASIVNACITNLKISNVQAQNGSFVNVSISAINRVDFTNLSNSIYNLSSSYWGGTDYLKLTGGEVGYLRINEANGNPLVIGSKGTAATSSTPAVNANMWLFNTYPGANYLTVRKNLPSGWSGTLMTLDDQGNVSFAGKIINPVQTQVNILDTDSNNNSVIKIYSKANTSTSQDFIEMGEPSGNFCGLIGGGIEQNVGGILTLNSRNDRHLTELVRIRPNGMYAYNNTYVGMDKTNVSYGMRFATYKPNCYIDFFSNNNLYDSGNFYDGRISCAGGTIGSTTTGGMSYVAATHSFFSLNANSIYDQGGKDYGGNPLIIGTVSVNNQSLNTWLINTYPNASYIGLRFKKDAGWSDIVMQLDGTGNVSYTGNIIMSKPLFLPSGYTEPIEGQLGYVKASSYNTSVLIADSSLPANATRDNSTTIKAFDIPFQYYHATNIQLKPGVWIIYARAVATPKRSDIPGCIAFLAISTDLTVQDLCQTSTYITNVTGNAALAINETVRVGDTTTYYANMSCNVTGGISCDINTVMLTATRIA</sequence>
<dbReference type="SUPFAM" id="SSF82895">
    <property type="entry name" value="TSP-1 type 1 repeat"/>
    <property type="match status" value="5"/>
</dbReference>
<dbReference type="Pfam" id="PF00090">
    <property type="entry name" value="TSP_1"/>
    <property type="match status" value="4"/>
</dbReference>
<dbReference type="AlphaFoldDB" id="A0A6C0CRF0"/>
<evidence type="ECO:0000256" key="2">
    <source>
        <dbReference type="ARBA" id="ARBA00022737"/>
    </source>
</evidence>
<keyword evidence="4" id="KW-0325">Glycoprotein</keyword>
<keyword evidence="1" id="KW-0732">Signal</keyword>
<keyword evidence="3" id="KW-1015">Disulfide bond</keyword>
<dbReference type="InterPro" id="IPR036383">
    <property type="entry name" value="TSP1_rpt_sf"/>
</dbReference>
<dbReference type="EMBL" id="MN739477">
    <property type="protein sequence ID" value="QHT06863.1"/>
    <property type="molecule type" value="Genomic_DNA"/>
</dbReference>
<reference evidence="7" key="1">
    <citation type="journal article" date="2020" name="Nature">
        <title>Giant virus diversity and host interactions through global metagenomics.</title>
        <authorList>
            <person name="Schulz F."/>
            <person name="Roux S."/>
            <person name="Paez-Espino D."/>
            <person name="Jungbluth S."/>
            <person name="Walsh D.A."/>
            <person name="Denef V.J."/>
            <person name="McMahon K.D."/>
            <person name="Konstantinidis K.T."/>
            <person name="Eloe-Fadrosh E.A."/>
            <person name="Kyrpides N.C."/>
            <person name="Woyke T."/>
        </authorList>
    </citation>
    <scope>NUCLEOTIDE SEQUENCE</scope>
    <source>
        <strain evidence="7">GVMAG-M-3300021473-15</strain>
    </source>
</reference>
<evidence type="ECO:0000256" key="1">
    <source>
        <dbReference type="ARBA" id="ARBA00022729"/>
    </source>
</evidence>